<protein>
    <submittedName>
        <fullName evidence="1">Uncharacterized protein</fullName>
    </submittedName>
</protein>
<dbReference type="AlphaFoldDB" id="A0AA37PGV4"/>
<keyword evidence="2" id="KW-1185">Reference proteome</keyword>
<organism evidence="1 2">
    <name type="scientific">Colletotrichum spaethianum</name>
    <dbReference type="NCBI Taxonomy" id="700344"/>
    <lineage>
        <taxon>Eukaryota</taxon>
        <taxon>Fungi</taxon>
        <taxon>Dikarya</taxon>
        <taxon>Ascomycota</taxon>
        <taxon>Pezizomycotina</taxon>
        <taxon>Sordariomycetes</taxon>
        <taxon>Hypocreomycetidae</taxon>
        <taxon>Glomerellales</taxon>
        <taxon>Glomerellaceae</taxon>
        <taxon>Colletotrichum</taxon>
        <taxon>Colletotrichum spaethianum species complex</taxon>
    </lineage>
</organism>
<dbReference type="EMBL" id="BQXU01000056">
    <property type="protein sequence ID" value="GKT51912.1"/>
    <property type="molecule type" value="Genomic_DNA"/>
</dbReference>
<comment type="caution">
    <text evidence="1">The sequence shown here is derived from an EMBL/GenBank/DDBJ whole genome shotgun (WGS) entry which is preliminary data.</text>
</comment>
<evidence type="ECO:0000313" key="2">
    <source>
        <dbReference type="Proteomes" id="UP001055115"/>
    </source>
</evidence>
<reference evidence="1 2" key="1">
    <citation type="submission" date="2022-03" db="EMBL/GenBank/DDBJ databases">
        <title>Genome data of Colletotrichum spp.</title>
        <authorList>
            <person name="Utami Y.D."/>
            <person name="Hiruma K."/>
        </authorList>
    </citation>
    <scope>NUCLEOTIDE SEQUENCE [LARGE SCALE GENOMIC DNA]</scope>
    <source>
        <strain evidence="1 2">MAFF 239500</strain>
    </source>
</reference>
<dbReference type="Proteomes" id="UP001055115">
    <property type="component" value="Unassembled WGS sequence"/>
</dbReference>
<proteinExistence type="predicted"/>
<sequence>MPLSSIFILFDFVIHNPTHPDTAKNLSLLDVAVGHFSLLEYASGGSFPTSHMTEFAQMARDFVRKASPDGNMNDDGITKHREVNAHSAAATRGSQNQFINQLPINNTENTDIGLTYPTLVSTASHISPPLEHGTPWYGFGTYPILNTYGIHADSMGYLYYPSSENYQSAADMGALMSGIDLQTLLGMQHPAFPDFGTE</sequence>
<gene>
    <name evidence="1" type="ORF">ColSpa_12093</name>
</gene>
<accession>A0AA37PGV4</accession>
<dbReference type="GeneID" id="73332895"/>
<dbReference type="RefSeq" id="XP_049134262.1">
    <property type="nucleotide sequence ID" value="XM_049278305.1"/>
</dbReference>
<name>A0AA37PGV4_9PEZI</name>
<evidence type="ECO:0000313" key="1">
    <source>
        <dbReference type="EMBL" id="GKT51912.1"/>
    </source>
</evidence>